<accession>A0AAF0ZAD8</accession>
<protein>
    <submittedName>
        <fullName evidence="3">VanZ family protein</fullName>
    </submittedName>
</protein>
<dbReference type="Pfam" id="PF04892">
    <property type="entry name" value="VanZ"/>
    <property type="match status" value="1"/>
</dbReference>
<reference evidence="4" key="1">
    <citation type="submission" date="2023-11" db="EMBL/GenBank/DDBJ databases">
        <authorList>
            <person name="Helweg L.P."/>
            <person name="Kiel A."/>
            <person name="Hitz F."/>
            <person name="Ruckert-Reed C."/>
            <person name="Busche T."/>
            <person name="Kaltschmidt B."/>
            <person name="Kaltschmidt C."/>
        </authorList>
    </citation>
    <scope>NUCLEOTIDE SEQUENCE [LARGE SCALE GENOMIC DNA]</scope>
    <source>
        <strain evidence="4">4.1</strain>
    </source>
</reference>
<feature type="domain" description="VanZ-like" evidence="2">
    <location>
        <begin position="45"/>
        <end position="159"/>
    </location>
</feature>
<evidence type="ECO:0000313" key="4">
    <source>
        <dbReference type="Proteomes" id="UP001304340"/>
    </source>
</evidence>
<dbReference type="RefSeq" id="WP_056131821.1">
    <property type="nucleotide sequence ID" value="NZ_CP138359.1"/>
</dbReference>
<dbReference type="InterPro" id="IPR006976">
    <property type="entry name" value="VanZ-like"/>
</dbReference>
<evidence type="ECO:0000256" key="1">
    <source>
        <dbReference type="SAM" id="Phobius"/>
    </source>
</evidence>
<evidence type="ECO:0000313" key="3">
    <source>
        <dbReference type="EMBL" id="WPF83711.1"/>
    </source>
</evidence>
<feature type="transmembrane region" description="Helical" evidence="1">
    <location>
        <begin position="145"/>
        <end position="162"/>
    </location>
</feature>
<name>A0AAF0ZAD8_9MICO</name>
<dbReference type="Proteomes" id="UP001304340">
    <property type="component" value="Chromosome"/>
</dbReference>
<dbReference type="EMBL" id="CP138359">
    <property type="protein sequence ID" value="WPF83711.1"/>
    <property type="molecule type" value="Genomic_DNA"/>
</dbReference>
<dbReference type="PANTHER" id="PTHR36834">
    <property type="entry name" value="MEMBRANE PROTEIN-RELATED"/>
    <property type="match status" value="1"/>
</dbReference>
<keyword evidence="1" id="KW-0812">Transmembrane</keyword>
<organism evidence="3 4">
    <name type="scientific">Sanguibacter biliveldensis</name>
    <dbReference type="NCBI Taxonomy" id="3030830"/>
    <lineage>
        <taxon>Bacteria</taxon>
        <taxon>Bacillati</taxon>
        <taxon>Actinomycetota</taxon>
        <taxon>Actinomycetes</taxon>
        <taxon>Micrococcales</taxon>
        <taxon>Sanguibacteraceae</taxon>
        <taxon>Sanguibacter</taxon>
    </lineage>
</organism>
<keyword evidence="4" id="KW-1185">Reference proteome</keyword>
<proteinExistence type="predicted"/>
<dbReference type="InterPro" id="IPR053150">
    <property type="entry name" value="Teicoplanin_resist-assoc"/>
</dbReference>
<evidence type="ECO:0000259" key="2">
    <source>
        <dbReference type="Pfam" id="PF04892"/>
    </source>
</evidence>
<keyword evidence="1" id="KW-0472">Membrane</keyword>
<feature type="transmembrane region" description="Helical" evidence="1">
    <location>
        <begin position="6"/>
        <end position="26"/>
    </location>
</feature>
<sequence>MFHQVPVLPVVVPVAALAFVVLLWSLHRRARLTPQRAAVALTLCVYLAGVLANTVFPIFLGKPSSGQPWDAYLNLVPLVGYEVVDAVTNVAVFVPLGVLLPLFFVRAPWWQVLLLGAGLSLLIEVSQYVTANLLGGGHVADVNDLLFNVVGTGVGLALLEGVRRIPGAARVVDGFRWR</sequence>
<dbReference type="AlphaFoldDB" id="A0AAF0ZAD8"/>
<feature type="transmembrane region" description="Helical" evidence="1">
    <location>
        <begin position="38"/>
        <end position="60"/>
    </location>
</feature>
<keyword evidence="1" id="KW-1133">Transmembrane helix</keyword>
<dbReference type="KEGG" id="sbil:SANBI_001406"/>
<feature type="transmembrane region" description="Helical" evidence="1">
    <location>
        <begin position="86"/>
        <end position="105"/>
    </location>
</feature>
<feature type="transmembrane region" description="Helical" evidence="1">
    <location>
        <begin position="112"/>
        <end position="133"/>
    </location>
</feature>
<gene>
    <name evidence="3" type="ORF">SANBI_001406</name>
</gene>
<dbReference type="PANTHER" id="PTHR36834:SF1">
    <property type="entry name" value="INTEGRAL MEMBRANE PROTEIN"/>
    <property type="match status" value="1"/>
</dbReference>